<name>A0A9R1C9L7_9BACT</name>
<organism evidence="1 2">
    <name type="scientific">Prevotella lacticifex</name>
    <dbReference type="NCBI Taxonomy" id="2854755"/>
    <lineage>
        <taxon>Bacteria</taxon>
        <taxon>Pseudomonadati</taxon>
        <taxon>Bacteroidota</taxon>
        <taxon>Bacteroidia</taxon>
        <taxon>Bacteroidales</taxon>
        <taxon>Prevotellaceae</taxon>
        <taxon>Prevotella</taxon>
    </lineage>
</organism>
<evidence type="ECO:0000313" key="1">
    <source>
        <dbReference type="EMBL" id="GJG58553.1"/>
    </source>
</evidence>
<protein>
    <recommendedName>
        <fullName evidence="3">DUF3078 domain-containing protein</fullName>
    </recommendedName>
</protein>
<accession>A0A9R1C9L7</accession>
<proteinExistence type="predicted"/>
<dbReference type="Proteomes" id="UP000825483">
    <property type="component" value="Unassembled WGS sequence"/>
</dbReference>
<dbReference type="AlphaFoldDB" id="A0A9R1C9L7"/>
<comment type="caution">
    <text evidence="1">The sequence shown here is derived from an EMBL/GenBank/DDBJ whole genome shotgun (WGS) entry which is preliminary data.</text>
</comment>
<dbReference type="InterPro" id="IPR021428">
    <property type="entry name" value="DUF3078"/>
</dbReference>
<evidence type="ECO:0000313" key="2">
    <source>
        <dbReference type="Proteomes" id="UP000825483"/>
    </source>
</evidence>
<sequence length="406" mass="47362">MRTVRATTRPEDRLRMLSDSLTALHNRIFAPDSTGKSVSHRLPSDSCGTEAARLLLPMTFYDDIAGRAFTPGKTLTFADEQLLNIYMNNPWLVTGAESDIREAGTPVYNAEAPLRPKTDLVEKAGPEFVEPEAGPFTLVLKKPNFWTYKGDFAMQFMQNYISGNWYKGGESNYSALSNMTLEANFNNKQKIKWDNKLEIRFGMQNTRSDTLHTFKTTEDMYRLTSKFGLQAHNSWYYTVQLIAYSQFTHSYKSNSPTLYSDFLAPLNLNLSLGMDYNADLFRHRLKGTVHLAPFAYNMKYTRKLSLCDRLGMDPDHHFKNDFGSEFTVNLTWQIMDMLQWKMRLYGYTSYERAELEWENTFTLRFNKWISAQVFIYPRFDDGVKRDDHHGYWQFKEYLSVGFQYTF</sequence>
<gene>
    <name evidence="1" type="ORF">PRLR5076_14040</name>
</gene>
<evidence type="ECO:0008006" key="3">
    <source>
        <dbReference type="Google" id="ProtNLM"/>
    </source>
</evidence>
<reference evidence="1" key="1">
    <citation type="journal article" date="2022" name="Int. J. Syst. Evol. Microbiol.">
        <title>Prevotella lacticifex sp. nov., isolated from the rumen of cows.</title>
        <authorList>
            <person name="Shinkai T."/>
            <person name="Ikeyama N."/>
            <person name="Kumagai M."/>
            <person name="Ohmori H."/>
            <person name="Sakamoto M."/>
            <person name="Ohkuma M."/>
            <person name="Mitsumori M."/>
        </authorList>
    </citation>
    <scope>NUCLEOTIDE SEQUENCE</scope>
    <source>
        <strain evidence="1">R5076</strain>
    </source>
</reference>
<keyword evidence="2" id="KW-1185">Reference proteome</keyword>
<dbReference type="EMBL" id="BPUB01000001">
    <property type="protein sequence ID" value="GJG58553.1"/>
    <property type="molecule type" value="Genomic_DNA"/>
</dbReference>
<dbReference type="Pfam" id="PF11276">
    <property type="entry name" value="DUF3078"/>
    <property type="match status" value="1"/>
</dbReference>